<dbReference type="PANTHER" id="PTHR38767:SF1">
    <property type="entry name" value="DNA POLYMERASE III SUBUNIT CHI"/>
    <property type="match status" value="1"/>
</dbReference>
<organism evidence="1 2">
    <name type="scientific">Polaromonas eurypsychrophila</name>
    <dbReference type="NCBI Taxonomy" id="1614635"/>
    <lineage>
        <taxon>Bacteria</taxon>
        <taxon>Pseudomonadati</taxon>
        <taxon>Pseudomonadota</taxon>
        <taxon>Betaproteobacteria</taxon>
        <taxon>Burkholderiales</taxon>
        <taxon>Comamonadaceae</taxon>
        <taxon>Polaromonas</taxon>
    </lineage>
</organism>
<evidence type="ECO:0000313" key="2">
    <source>
        <dbReference type="Proteomes" id="UP000620596"/>
    </source>
</evidence>
<dbReference type="PANTHER" id="PTHR38767">
    <property type="entry name" value="DNA POLYMERASE III SUBUNIT CHI"/>
    <property type="match status" value="1"/>
</dbReference>
<proteinExistence type="predicted"/>
<sequence length="144" mass="16171">MTEVAFHFNVPDKLQYSCRLLRKAWGSGARVVVTGEADTLRRLDQLLWTFSALEFVPHCQLGAPAETVAATPVLLAGALDACPHHEVLVNLGQEVPAGFERFERFIELVTLADDDRAAARTRWKHYSDRGYAMKRHDLAQEARP</sequence>
<dbReference type="GO" id="GO:0003887">
    <property type="term" value="F:DNA-directed DNA polymerase activity"/>
    <property type="evidence" value="ECO:0007669"/>
    <property type="project" value="InterPro"/>
</dbReference>
<reference evidence="1" key="1">
    <citation type="journal article" date="2014" name="Int. J. Syst. Evol. Microbiol.">
        <title>Complete genome sequence of Corynebacterium casei LMG S-19264T (=DSM 44701T), isolated from a smear-ripened cheese.</title>
        <authorList>
            <consortium name="US DOE Joint Genome Institute (JGI-PGF)"/>
            <person name="Walter F."/>
            <person name="Albersmeier A."/>
            <person name="Kalinowski J."/>
            <person name="Ruckert C."/>
        </authorList>
    </citation>
    <scope>NUCLEOTIDE SEQUENCE</scope>
    <source>
        <strain evidence="1">CGMCC 1.15322</strain>
    </source>
</reference>
<dbReference type="Gene3D" id="3.40.50.10110">
    <property type="entry name" value="DNA polymerase III subunit chi"/>
    <property type="match status" value="1"/>
</dbReference>
<dbReference type="EMBL" id="BMIG01000021">
    <property type="protein sequence ID" value="GGB13439.1"/>
    <property type="molecule type" value="Genomic_DNA"/>
</dbReference>
<dbReference type="Proteomes" id="UP000620596">
    <property type="component" value="Unassembled WGS sequence"/>
</dbReference>
<dbReference type="NCBIfam" id="NF004348">
    <property type="entry name" value="PRK05728.1-5"/>
    <property type="match status" value="1"/>
</dbReference>
<reference evidence="1" key="2">
    <citation type="submission" date="2020-09" db="EMBL/GenBank/DDBJ databases">
        <authorList>
            <person name="Sun Q."/>
            <person name="Zhou Y."/>
        </authorList>
    </citation>
    <scope>NUCLEOTIDE SEQUENCE</scope>
    <source>
        <strain evidence="1">CGMCC 1.15322</strain>
    </source>
</reference>
<dbReference type="InterPro" id="IPR007459">
    <property type="entry name" value="DNA_pol3_chi"/>
</dbReference>
<keyword evidence="2" id="KW-1185">Reference proteome</keyword>
<dbReference type="Pfam" id="PF04364">
    <property type="entry name" value="DNA_pol3_chi"/>
    <property type="match status" value="1"/>
</dbReference>
<dbReference type="SUPFAM" id="SSF102400">
    <property type="entry name" value="DNA polymerase III chi subunit"/>
    <property type="match status" value="1"/>
</dbReference>
<dbReference type="GO" id="GO:0003677">
    <property type="term" value="F:DNA binding"/>
    <property type="evidence" value="ECO:0007669"/>
    <property type="project" value="InterPro"/>
</dbReference>
<accession>A0A916SQR4</accession>
<dbReference type="InterPro" id="IPR036768">
    <property type="entry name" value="PolIII_chi_sf"/>
</dbReference>
<dbReference type="GO" id="GO:0006260">
    <property type="term" value="P:DNA replication"/>
    <property type="evidence" value="ECO:0007669"/>
    <property type="project" value="InterPro"/>
</dbReference>
<protein>
    <submittedName>
        <fullName evidence="1">DNA polymerase III subunit chi</fullName>
    </submittedName>
</protein>
<name>A0A916SQR4_9BURK</name>
<evidence type="ECO:0000313" key="1">
    <source>
        <dbReference type="EMBL" id="GGB13439.1"/>
    </source>
</evidence>
<dbReference type="RefSeq" id="WP_188710160.1">
    <property type="nucleotide sequence ID" value="NZ_BMIG01000021.1"/>
</dbReference>
<comment type="caution">
    <text evidence="1">The sequence shown here is derived from an EMBL/GenBank/DDBJ whole genome shotgun (WGS) entry which is preliminary data.</text>
</comment>
<dbReference type="GO" id="GO:0032298">
    <property type="term" value="P:positive regulation of DNA-templated DNA replication initiation"/>
    <property type="evidence" value="ECO:0007669"/>
    <property type="project" value="TreeGrafter"/>
</dbReference>
<dbReference type="AlphaFoldDB" id="A0A916SQR4"/>
<gene>
    <name evidence="1" type="ORF">GCM10011496_37930</name>
</gene>